<keyword evidence="1" id="KW-0175">Coiled coil</keyword>
<proteinExistence type="predicted"/>
<dbReference type="VEuPathDB" id="FungiDB:HGUI_02977"/>
<feature type="region of interest" description="Disordered" evidence="2">
    <location>
        <begin position="461"/>
        <end position="510"/>
    </location>
</feature>
<accession>A0A1L0CQK6</accession>
<feature type="coiled-coil region" evidence="1">
    <location>
        <begin position="238"/>
        <end position="278"/>
    </location>
</feature>
<feature type="compositionally biased region" description="Basic and acidic residues" evidence="2">
    <location>
        <begin position="471"/>
        <end position="480"/>
    </location>
</feature>
<feature type="compositionally biased region" description="Acidic residues" evidence="2">
    <location>
        <begin position="158"/>
        <end position="177"/>
    </location>
</feature>
<evidence type="ECO:0000313" key="4">
    <source>
        <dbReference type="Proteomes" id="UP000183365"/>
    </source>
</evidence>
<evidence type="ECO:0000313" key="3">
    <source>
        <dbReference type="EMBL" id="SGZ40777.1"/>
    </source>
</evidence>
<feature type="region of interest" description="Disordered" evidence="2">
    <location>
        <begin position="158"/>
        <end position="205"/>
    </location>
</feature>
<reference evidence="4" key="1">
    <citation type="submission" date="2016-11" db="EMBL/GenBank/DDBJ databases">
        <authorList>
            <person name="Guldener U."/>
        </authorList>
    </citation>
    <scope>NUCLEOTIDE SEQUENCE [LARGE SCALE GENOMIC DNA]</scope>
</reference>
<dbReference type="OrthoDB" id="3973252at2759"/>
<keyword evidence="4" id="KW-1185">Reference proteome</keyword>
<evidence type="ECO:0000256" key="1">
    <source>
        <dbReference type="SAM" id="Coils"/>
    </source>
</evidence>
<dbReference type="EMBL" id="FQNF01000063">
    <property type="protein sequence ID" value="SGZ40777.1"/>
    <property type="molecule type" value="Genomic_DNA"/>
</dbReference>
<protein>
    <submittedName>
        <fullName evidence="3">Uncharacterized protein</fullName>
    </submittedName>
</protein>
<dbReference type="AlphaFoldDB" id="A0A1L0CQK6"/>
<dbReference type="Proteomes" id="UP000183365">
    <property type="component" value="Unassembled WGS sequence"/>
</dbReference>
<feature type="compositionally biased region" description="Acidic residues" evidence="2">
    <location>
        <begin position="496"/>
        <end position="510"/>
    </location>
</feature>
<organism evidence="3 4">
    <name type="scientific">Hanseniaspora guilliermondii</name>
    <dbReference type="NCBI Taxonomy" id="56406"/>
    <lineage>
        <taxon>Eukaryota</taxon>
        <taxon>Fungi</taxon>
        <taxon>Dikarya</taxon>
        <taxon>Ascomycota</taxon>
        <taxon>Saccharomycotina</taxon>
        <taxon>Saccharomycetes</taxon>
        <taxon>Saccharomycodales</taxon>
        <taxon>Saccharomycodaceae</taxon>
        <taxon>Hanseniaspora</taxon>
    </lineage>
</organism>
<evidence type="ECO:0000256" key="2">
    <source>
        <dbReference type="SAM" id="MobiDB-lite"/>
    </source>
</evidence>
<gene>
    <name evidence="3" type="ORF">HGUI_02977</name>
</gene>
<sequence length="684" mass="78626">MSNDNDGEHSPYEFNYDNISKAKMRSFRVKNKFSKLLEDSATVDGMSSHGTEYDNLKARMREKYLKKMSDIDVPQVDSTVSQLQEALTKTKSILKSLENRESLYLKGLREKAQIFVDEIQQEAPGLKNSPIEQEENVPEVFESELNDEMIDDVVEQVEEEDLENNNEVSIDESEEENNTANTASTQKYQLKYESDSQEEDDSKNNESIIDTSQQQSVFGQVSLTFDTSLQTSNTNDEDEAYEEKMKSIKNNIAKKLAEEAKKNEISHKNKEISKLKDDSTALDEKLKIQNDLILTINQEIHEKELLLIQTKKDYEEYLKSLKSNNSLVEQYKVSLESTKKEFEGLVESLNKKLSNGKSFMERLKKAHEEINSYFETSSEILKNAKECENLFLKQNVDNFHHTCELVGALYSECKLIMERDDYSSVPINKKEVIEKFVDIVNQEDIFLRNFIKNDTNKNFVPSEVNNSSISVDDHESKDNGDEIDLPPLNTTNETDNQQEDNGESYNDDDEDAISKFYRDNNIKEGELLKTIVSQAISEPMEIPETETLSTRQNSVRLYNKLSNTLRDKVSSTISSIRNSIPSTISLKRNRQVASEDDDGELDEDDIRSIEETFRKRAKTRERKYKVVKMYVKDINKGDLVKHPALTNPEDVDEEIEYVTLVKEKLVTNPTDEVIVISSDDEDSS</sequence>
<feature type="compositionally biased region" description="Polar residues" evidence="2">
    <location>
        <begin position="461"/>
        <end position="470"/>
    </location>
</feature>
<name>A0A1L0CQK6_9ASCO</name>